<dbReference type="SUPFAM" id="SSF54001">
    <property type="entry name" value="Cysteine proteinases"/>
    <property type="match status" value="1"/>
</dbReference>
<keyword evidence="3" id="KW-0378">Hydrolase</keyword>
<evidence type="ECO:0000256" key="4">
    <source>
        <dbReference type="ARBA" id="ARBA00022807"/>
    </source>
</evidence>
<dbReference type="PROSITE" id="PS00640">
    <property type="entry name" value="THIOL_PROTEASE_ASN"/>
    <property type="match status" value="1"/>
</dbReference>
<dbReference type="SMART" id="SM00645">
    <property type="entry name" value="Pept_C1"/>
    <property type="match status" value="1"/>
</dbReference>
<dbReference type="Proteomes" id="UP001054945">
    <property type="component" value="Unassembled WGS sequence"/>
</dbReference>
<proteinExistence type="inferred from homology"/>
<protein>
    <submittedName>
        <fullName evidence="7">Dipeptidyl peptidase 1</fullName>
    </submittedName>
</protein>
<accession>A0AAV4RV29</accession>
<comment type="similarity">
    <text evidence="1">Belongs to the peptidase C1 family.</text>
</comment>
<dbReference type="Gene3D" id="3.90.70.10">
    <property type="entry name" value="Cysteine proteinases"/>
    <property type="match status" value="1"/>
</dbReference>
<dbReference type="PRINTS" id="PR00705">
    <property type="entry name" value="PAPAIN"/>
</dbReference>
<dbReference type="InterPro" id="IPR025660">
    <property type="entry name" value="Pept_his_AS"/>
</dbReference>
<keyword evidence="8" id="KW-1185">Reference proteome</keyword>
<dbReference type="AlphaFoldDB" id="A0AAV4RV29"/>
<name>A0AAV4RV29_CAEEX</name>
<dbReference type="PROSITE" id="PS00639">
    <property type="entry name" value="THIOL_PROTEASE_HIS"/>
    <property type="match status" value="1"/>
</dbReference>
<evidence type="ECO:0000256" key="1">
    <source>
        <dbReference type="ARBA" id="ARBA00008455"/>
    </source>
</evidence>
<keyword evidence="4" id="KW-0788">Thiol protease</keyword>
<dbReference type="PANTHER" id="PTHR12411">
    <property type="entry name" value="CYSTEINE PROTEASE FAMILY C1-RELATED"/>
    <property type="match status" value="1"/>
</dbReference>
<organism evidence="7 8">
    <name type="scientific">Caerostris extrusa</name>
    <name type="common">Bark spider</name>
    <name type="synonym">Caerostris bankana</name>
    <dbReference type="NCBI Taxonomy" id="172846"/>
    <lineage>
        <taxon>Eukaryota</taxon>
        <taxon>Metazoa</taxon>
        <taxon>Ecdysozoa</taxon>
        <taxon>Arthropoda</taxon>
        <taxon>Chelicerata</taxon>
        <taxon>Arachnida</taxon>
        <taxon>Araneae</taxon>
        <taxon>Araneomorphae</taxon>
        <taxon>Entelegynae</taxon>
        <taxon>Araneoidea</taxon>
        <taxon>Araneidae</taxon>
        <taxon>Caerostris</taxon>
    </lineage>
</organism>
<dbReference type="InterPro" id="IPR025661">
    <property type="entry name" value="Pept_asp_AS"/>
</dbReference>
<dbReference type="EMBL" id="BPLR01008335">
    <property type="protein sequence ID" value="GIY23982.1"/>
    <property type="molecule type" value="Genomic_DNA"/>
</dbReference>
<dbReference type="InterPro" id="IPR013128">
    <property type="entry name" value="Peptidase_C1A"/>
</dbReference>
<evidence type="ECO:0000313" key="8">
    <source>
        <dbReference type="Proteomes" id="UP001054945"/>
    </source>
</evidence>
<evidence type="ECO:0000313" key="7">
    <source>
        <dbReference type="EMBL" id="GIY23982.1"/>
    </source>
</evidence>
<dbReference type="GO" id="GO:0008234">
    <property type="term" value="F:cysteine-type peptidase activity"/>
    <property type="evidence" value="ECO:0007669"/>
    <property type="project" value="UniProtKB-KW"/>
</dbReference>
<sequence>MKNKKNYRIQRGGVYRQDKRFIKQINSIQKSWTATVYPELEGLPISDLIRRSGGLKSRISEHPPVRSGVPFDSQALFDDLPEEFDWRNVSGVNYVSPVRDQGSCGSCYAFSSMGMLESRLRVVTNNRVQVQFSPQDIVGCSEYSQGCEGGFPYLIAGKYAQDFGVVPENCSPYEGKDDKCRTKQCKRYYVADYKYIGGFYGGCNEDLMKMELVKNGPIAVSFMVYDDFFQYSGGIYHFTGIQNYRFDPFSITNHAVLTVGYGADKKTGEKFWIVKNSWGSSWGESGYFRIRRGTNECGIESIAVAAKIIP</sequence>
<evidence type="ECO:0000256" key="2">
    <source>
        <dbReference type="ARBA" id="ARBA00022670"/>
    </source>
</evidence>
<evidence type="ECO:0000256" key="5">
    <source>
        <dbReference type="ARBA" id="ARBA00023157"/>
    </source>
</evidence>
<dbReference type="InterPro" id="IPR000169">
    <property type="entry name" value="Pept_cys_AS"/>
</dbReference>
<reference evidence="7 8" key="1">
    <citation type="submission" date="2021-06" db="EMBL/GenBank/DDBJ databases">
        <title>Caerostris extrusa draft genome.</title>
        <authorList>
            <person name="Kono N."/>
            <person name="Arakawa K."/>
        </authorList>
    </citation>
    <scope>NUCLEOTIDE SEQUENCE [LARGE SCALE GENOMIC DNA]</scope>
</reference>
<keyword evidence="5" id="KW-1015">Disulfide bond</keyword>
<feature type="domain" description="Peptidase C1A papain C-terminal" evidence="6">
    <location>
        <begin position="80"/>
        <end position="307"/>
    </location>
</feature>
<dbReference type="Pfam" id="PF00112">
    <property type="entry name" value="Peptidase_C1"/>
    <property type="match status" value="1"/>
</dbReference>
<dbReference type="GO" id="GO:0006508">
    <property type="term" value="P:proteolysis"/>
    <property type="evidence" value="ECO:0007669"/>
    <property type="project" value="UniProtKB-KW"/>
</dbReference>
<dbReference type="PROSITE" id="PS00139">
    <property type="entry name" value="THIOL_PROTEASE_CYS"/>
    <property type="match status" value="1"/>
</dbReference>
<comment type="caution">
    <text evidence="7">The sequence shown here is derived from an EMBL/GenBank/DDBJ whole genome shotgun (WGS) entry which is preliminary data.</text>
</comment>
<evidence type="ECO:0000256" key="3">
    <source>
        <dbReference type="ARBA" id="ARBA00022801"/>
    </source>
</evidence>
<gene>
    <name evidence="7" type="primary">Ctsc</name>
    <name evidence="7" type="ORF">CEXT_166851</name>
</gene>
<dbReference type="InterPro" id="IPR038765">
    <property type="entry name" value="Papain-like_cys_pep_sf"/>
</dbReference>
<dbReference type="InterPro" id="IPR000668">
    <property type="entry name" value="Peptidase_C1A_C"/>
</dbReference>
<keyword evidence="2" id="KW-0645">Protease</keyword>
<evidence type="ECO:0000259" key="6">
    <source>
        <dbReference type="SMART" id="SM00645"/>
    </source>
</evidence>